<dbReference type="InterPro" id="IPR010144">
    <property type="entry name" value="CRISPR-assoc_prot_Csd1-typ"/>
</dbReference>
<reference evidence="1" key="1">
    <citation type="submission" date="2012-11" db="EMBL/GenBank/DDBJ databases">
        <title>Dependencies among metagenomic species, viruses, plasmids and units of genetic variation.</title>
        <authorList>
            <person name="Nielsen H.B."/>
            <person name="Almeida M."/>
            <person name="Juncker A.S."/>
            <person name="Rasmussen S."/>
            <person name="Li J."/>
            <person name="Sunagawa S."/>
            <person name="Plichta D."/>
            <person name="Gautier L."/>
            <person name="Le Chatelier E."/>
            <person name="Peletier E."/>
            <person name="Bonde I."/>
            <person name="Nielsen T."/>
            <person name="Manichanh C."/>
            <person name="Arumugam M."/>
            <person name="Batto J."/>
            <person name="Santos M.B.Q.D."/>
            <person name="Blom N."/>
            <person name="Borruel N."/>
            <person name="Burgdorf K.S."/>
            <person name="Boumezbeur F."/>
            <person name="Casellas F."/>
            <person name="Dore J."/>
            <person name="Guarner F."/>
            <person name="Hansen T."/>
            <person name="Hildebrand F."/>
            <person name="Kaas R.S."/>
            <person name="Kennedy S."/>
            <person name="Kristiansen K."/>
            <person name="Kultima J.R."/>
            <person name="Leonard P."/>
            <person name="Levenez F."/>
            <person name="Lund O."/>
            <person name="Moumen B."/>
            <person name="Le Paslier D."/>
            <person name="Pons N."/>
            <person name="Pedersen O."/>
            <person name="Prifti E."/>
            <person name="Qin J."/>
            <person name="Raes J."/>
            <person name="Tap J."/>
            <person name="Tims S."/>
            <person name="Ussery D.W."/>
            <person name="Yamada T."/>
            <person name="MetaHit consortium"/>
            <person name="Renault P."/>
            <person name="Sicheritz-Ponten T."/>
            <person name="Bork P."/>
            <person name="Wang J."/>
            <person name="Brunak S."/>
            <person name="Ehrlich S.D."/>
        </authorList>
    </citation>
    <scope>NUCLEOTIDE SEQUENCE [LARGE SCALE GENOMIC DNA]</scope>
</reference>
<comment type="caution">
    <text evidence="1">The sequence shown here is derived from an EMBL/GenBank/DDBJ whole genome shotgun (WGS) entry which is preliminary data.</text>
</comment>
<sequence>MILQALVQHYENLDRQGLVTKPGWCHAKVSYAIELQEDGGIKGIIPLKHEEERGRKKVWISETLCVPEMITRSSGVAANFLCDNAKYFLGIEGSGTNKRVMECFNAAREKHLELLENAEEIMAGAICRHFEKWQPEHALENAAVREHWQELNEGGNLIFCMRGDYAHDNEEIKRIWEEKQDQSEKGKSGVCLVTGKKTEIARIHRGIKGVPGAQSSGAALVSFNAPAFESYGKEQSYNAPVGKYAEYAYTTALNYLLNQREYACKIGDSMVVFWAESADMEYQKAFLLSIDPQPDNQEELKKLFGNLDKNIWVDIDDMKLNHDQKFYILGIAPNAARLSVRFFYENTFGNVIRNIARHYKRMAIVKPAWVNNDYLGIDKMLYATVNTNANNKTPVPNMAAMVLRAILSDMPYPTSLYTDTLIRIRADCGDVTYGRAAIIKAFLIKNYKWKEGDQYMALNEECTDSAYVLGRLFAVLEAIQTDANPGINSTIRERYFNAACATPATVFPVLIKLKNSHIKKLDRESAAAKIYYEKQLTDIMGKIAISDTASGFPKTLSLENQGKFMLGYYHQTQKKYEKKENR</sequence>
<name>R7AG78_9FIRM</name>
<dbReference type="Proteomes" id="UP000018141">
    <property type="component" value="Unassembled WGS sequence"/>
</dbReference>
<dbReference type="Pfam" id="PF09709">
    <property type="entry name" value="Cas_Csd1"/>
    <property type="match status" value="1"/>
</dbReference>
<evidence type="ECO:0008006" key="3">
    <source>
        <dbReference type="Google" id="ProtNLM"/>
    </source>
</evidence>
<evidence type="ECO:0000313" key="2">
    <source>
        <dbReference type="Proteomes" id="UP000018141"/>
    </source>
</evidence>
<dbReference type="NCBIfam" id="TIGR01863">
    <property type="entry name" value="cas_Csd1"/>
    <property type="match status" value="1"/>
</dbReference>
<gene>
    <name evidence="1" type="ORF">BN656_01567</name>
</gene>
<dbReference type="EMBL" id="CBHH010000047">
    <property type="protein sequence ID" value="CDD57370.1"/>
    <property type="molecule type" value="Genomic_DNA"/>
</dbReference>
<accession>R7AG78</accession>
<protein>
    <recommendedName>
        <fullName evidence="3">CRISPR-associated protein Csd1 family</fullName>
    </recommendedName>
</protein>
<evidence type="ECO:0000313" key="1">
    <source>
        <dbReference type="EMBL" id="CDD57370.1"/>
    </source>
</evidence>
<organism evidence="1 2">
    <name type="scientific">Bacteroides pectinophilus CAG:437</name>
    <dbReference type="NCBI Taxonomy" id="1263051"/>
    <lineage>
        <taxon>Bacteria</taxon>
        <taxon>Bacillati</taxon>
        <taxon>Bacillota</taxon>
        <taxon>Clostridia</taxon>
        <taxon>Eubacteriales</taxon>
    </lineage>
</organism>
<dbReference type="CDD" id="cd09757">
    <property type="entry name" value="Cas8c_I-C"/>
    <property type="match status" value="1"/>
</dbReference>
<proteinExistence type="predicted"/>
<dbReference type="AlphaFoldDB" id="R7AG78"/>